<name>A0A268ELJ3_9BACL</name>
<gene>
    <name evidence="1" type="ORF">CHH67_18900</name>
</gene>
<comment type="caution">
    <text evidence="1">The sequence shown here is derived from an EMBL/GenBank/DDBJ whole genome shotgun (WGS) entry which is preliminary data.</text>
</comment>
<dbReference type="Gene3D" id="3.30.1930.10">
    <property type="entry name" value="capsid protein of prophage domain"/>
    <property type="match status" value="1"/>
</dbReference>
<dbReference type="Gene3D" id="3.15.30.10">
    <property type="entry name" value="putative capsid protein of prophage domain like"/>
    <property type="match status" value="1"/>
</dbReference>
<dbReference type="EMBL" id="NPBY01000061">
    <property type="protein sequence ID" value="PAD73989.1"/>
    <property type="molecule type" value="Genomic_DNA"/>
</dbReference>
<dbReference type="InterPro" id="IPR005564">
    <property type="entry name" value="Major_capsid_GpE"/>
</dbReference>
<sequence>MNLDLYKTTTMLQAIEKTLPLRKFFTKTFFPRVNTFVTENVIFDYKKGKRPMAPFVAPRVGGITVARDGYKTKEYKAPKIAPQRILTVDDLMTRGMGENVFSQRTPAQRQAELLAKDLSELEDMTFRRHEWMARELFLGRPIVVKGYIDKLDSEYVEDVIDFGFDNKVILAGGDRWSEIGSAGKKLKNLKTWRLEVIRKSGIAPTMVIFGESAWEDFRQDPEIDKLVDQTNATLALMNPNVIDEALTFVGRLPELGMEMYTYNDWFIDDDGIEQPYIPDDHVVLCRPGLGGFSYGAVTQMEADGQFHTYEGTRIPKSWSDQNSDARMIRLSSRPIPIPDDVDGWFVAQVR</sequence>
<evidence type="ECO:0000313" key="2">
    <source>
        <dbReference type="Proteomes" id="UP000215596"/>
    </source>
</evidence>
<protein>
    <submittedName>
        <fullName evidence="1">Phage capsid protein</fullName>
    </submittedName>
</protein>
<proteinExistence type="predicted"/>
<dbReference type="AlphaFoldDB" id="A0A268ELJ3"/>
<evidence type="ECO:0000313" key="1">
    <source>
        <dbReference type="EMBL" id="PAD73989.1"/>
    </source>
</evidence>
<reference evidence="1 2" key="1">
    <citation type="submission" date="2017-07" db="EMBL/GenBank/DDBJ databases">
        <title>Isolation and whole genome analysis of endospore-forming bacteria from heroin.</title>
        <authorList>
            <person name="Kalinowski J."/>
            <person name="Ahrens B."/>
            <person name="Al-Dilaimi A."/>
            <person name="Winkler A."/>
            <person name="Wibberg D."/>
            <person name="Schleenbecker U."/>
            <person name="Ruckert C."/>
            <person name="Wolfel R."/>
            <person name="Grass G."/>
        </authorList>
    </citation>
    <scope>NUCLEOTIDE SEQUENCE [LARGE SCALE GENOMIC DNA]</scope>
    <source>
        <strain evidence="1 2">7537-G1</strain>
    </source>
</reference>
<organism evidence="1 2">
    <name type="scientific">Paenibacillus campinasensis</name>
    <dbReference type="NCBI Taxonomy" id="66347"/>
    <lineage>
        <taxon>Bacteria</taxon>
        <taxon>Bacillati</taxon>
        <taxon>Bacillota</taxon>
        <taxon>Bacilli</taxon>
        <taxon>Bacillales</taxon>
        <taxon>Paenibacillaceae</taxon>
        <taxon>Paenibacillus</taxon>
    </lineage>
</organism>
<accession>A0A268ELJ3</accession>
<dbReference type="Pfam" id="PF03864">
    <property type="entry name" value="Phage_cap_E"/>
    <property type="match status" value="1"/>
</dbReference>
<dbReference type="OrthoDB" id="5449178at2"/>
<dbReference type="Proteomes" id="UP000215596">
    <property type="component" value="Unassembled WGS sequence"/>
</dbReference>